<proteinExistence type="predicted"/>
<comment type="caution">
    <text evidence="3">The sequence shown here is derived from an EMBL/GenBank/DDBJ whole genome shotgun (WGS) entry which is preliminary data.</text>
</comment>
<feature type="compositionally biased region" description="Low complexity" evidence="1">
    <location>
        <begin position="647"/>
        <end position="664"/>
    </location>
</feature>
<feature type="region of interest" description="Disordered" evidence="1">
    <location>
        <begin position="636"/>
        <end position="669"/>
    </location>
</feature>
<keyword evidence="2" id="KW-0472">Membrane</keyword>
<evidence type="ECO:0000256" key="2">
    <source>
        <dbReference type="SAM" id="Phobius"/>
    </source>
</evidence>
<sequence>MRILPTPTDIRRKKRLKRTKLTSKFAIFVGMSLVLLIAIGSPLVSKEIQIKRIKTDKEGFQMNESVEIDMGSYEPAELHVYLLRGEEKIEISAESITIENGTLSIKPSKDIKPGAYNLIIQDGTRVIYDNNFAWGVLAMNFNKSVYLPDEKANISIAVLDDQGNMVCDANLTLVAENVELGLTTTLSTGDDTITVNPDCYRHGYTLDPDFETEYGFEGIGSYDFTLTAVTQNGEYAITDQIEVRESVPFDVERLIATRIYPADKYPVNIVITANQDFSGVIQETIPAEFEITPPLHSTSYELIDEADSKKYITWQVNLTAGETINIGYYFKAPEISPQFYLLGTLKFYEIKDVVDNALDIEDIENNEDLYVEYETESSESTESSEYDNQQSFLIRNVYAEESTESGLSVDELEELMNFVPQSQIVEEEENVLSGTVIQEEFLVFEETRKWQLAIDVVAKMILLWDNASSIPTDWTCLSCGSGDFYNRFIRGSDAYGTSQGGNTSHTHSDPGTLTLVDSSGDLGTAGSSNTNKPPKQDHTHQIASPSVASGLSADNLPAYRTLRVIRYDFGIPATLPAGVIAYFVDSVPGGWTKVYNDGTTPRYARGADTVTTGGSNTHTHTLPLNNSAGPLGVQNVKGAASGTTVASSGHTHNSTSGSSNSGSSEPPYVNVTLAQKDSTGAVTTNMIAMFDNTPPAGNWTLKSDSGSTFYQRFPRPTDTSLDTTSDTSAHTHSNFTINSSTLTGGTGDGIVGSGGTAFSSTSHQHGITFSLDSQDHTPVYWDAIFAKATSAPSPNLEQIHYHWRNDSDNEANATSATSGTEDTSLNITSGSNKRLRIGVANEGGAAAEDVTFRLEYGAKSTTCGAIGTWVDVGADGDDWDMYNTTNLTDGNDTTDISNTIGGVTNTNPTFKTPNTGVKDASSQVGVLDLTIEDFTEMEFSVTAAGSVGDYCFRLTNAGSTTNITTTTYALASITNANTAPNTPTSLVQAKTDDTVLSTGDWTDETSVKFTATADDTDASDTLYLCVEKDDTDTAFSGTEDLCGNGVAYSGTPVSVSVTITSITDATQYHWQARVKDAANEYSSMQVYGANSDTTPGADRDFGVDTTAPTGGTVYDGTEAGVDKDFSTASLSQLSANWGSFNAAASGLQYYEYSIGTTQGGVDTKGWTNATTDTSVTATGLTLMTSKIYYFNVRATDNADNVQSAVSSDGQVVAPSLAFSVTPPSITFTNLGPGNSYTATNNATLTTSTNAYNGYVIRAYTTDLLKSIDLTDNIINFNGGSYAAPDEWLSGDRGFGYYTSDTSVQGSNIFNPPTCLGGGSSPCYAPFSQTAPGDIIADNTGTITGTPITAEEFTVNFKVQVNPTQATSDYSTTVVYTVTAQY</sequence>
<name>A0A0G0Z640_UNCKA</name>
<evidence type="ECO:0000313" key="3">
    <source>
        <dbReference type="EMBL" id="KKS17586.1"/>
    </source>
</evidence>
<evidence type="ECO:0000313" key="4">
    <source>
        <dbReference type="Proteomes" id="UP000034163"/>
    </source>
</evidence>
<feature type="transmembrane region" description="Helical" evidence="2">
    <location>
        <begin position="21"/>
        <end position="44"/>
    </location>
</feature>
<dbReference type="Proteomes" id="UP000034163">
    <property type="component" value="Unassembled WGS sequence"/>
</dbReference>
<feature type="region of interest" description="Disordered" evidence="1">
    <location>
        <begin position="497"/>
        <end position="548"/>
    </location>
</feature>
<keyword evidence="2" id="KW-1133">Transmembrane helix</keyword>
<organism evidence="3 4">
    <name type="scientific">candidate division WWE3 bacterium GW2011_GWB1_41_6</name>
    <dbReference type="NCBI Taxonomy" id="1619112"/>
    <lineage>
        <taxon>Bacteria</taxon>
        <taxon>Katanobacteria</taxon>
    </lineage>
</organism>
<protein>
    <submittedName>
        <fullName evidence="3">Uncharacterized protein</fullName>
    </submittedName>
</protein>
<feature type="compositionally biased region" description="Polar residues" evidence="1">
    <location>
        <begin position="497"/>
        <end position="517"/>
    </location>
</feature>
<keyword evidence="2" id="KW-0812">Transmembrane</keyword>
<dbReference type="EMBL" id="LCBS01000001">
    <property type="protein sequence ID" value="KKS17586.1"/>
    <property type="molecule type" value="Genomic_DNA"/>
</dbReference>
<evidence type="ECO:0000256" key="1">
    <source>
        <dbReference type="SAM" id="MobiDB-lite"/>
    </source>
</evidence>
<gene>
    <name evidence="3" type="ORF">UU72_C0001G0070</name>
</gene>
<reference evidence="3 4" key="1">
    <citation type="journal article" date="2015" name="Nature">
        <title>rRNA introns, odd ribosomes, and small enigmatic genomes across a large radiation of phyla.</title>
        <authorList>
            <person name="Brown C.T."/>
            <person name="Hug L.A."/>
            <person name="Thomas B.C."/>
            <person name="Sharon I."/>
            <person name="Castelle C.J."/>
            <person name="Singh A."/>
            <person name="Wilkins M.J."/>
            <person name="Williams K.H."/>
            <person name="Banfield J.F."/>
        </authorList>
    </citation>
    <scope>NUCLEOTIDE SEQUENCE [LARGE SCALE GENOMIC DNA]</scope>
</reference>
<accession>A0A0G0Z640</accession>